<proteinExistence type="predicted"/>
<name>A0AAV5BKE4_ELECO</name>
<reference evidence="1" key="1">
    <citation type="journal article" date="2018" name="DNA Res.">
        <title>Multiple hybrid de novo genome assembly of finger millet, an orphan allotetraploid crop.</title>
        <authorList>
            <person name="Hatakeyama M."/>
            <person name="Aluri S."/>
            <person name="Balachadran M.T."/>
            <person name="Sivarajan S.R."/>
            <person name="Patrignani A."/>
            <person name="Gruter S."/>
            <person name="Poveda L."/>
            <person name="Shimizu-Inatsugi R."/>
            <person name="Baeten J."/>
            <person name="Francoijs K.J."/>
            <person name="Nataraja K.N."/>
            <person name="Reddy Y.A.N."/>
            <person name="Phadnis S."/>
            <person name="Ravikumar R.L."/>
            <person name="Schlapbach R."/>
            <person name="Sreeman S.M."/>
            <person name="Shimizu K.K."/>
        </authorList>
    </citation>
    <scope>NUCLEOTIDE SEQUENCE</scope>
</reference>
<organism evidence="1 2">
    <name type="scientific">Eleusine coracana subsp. coracana</name>
    <dbReference type="NCBI Taxonomy" id="191504"/>
    <lineage>
        <taxon>Eukaryota</taxon>
        <taxon>Viridiplantae</taxon>
        <taxon>Streptophyta</taxon>
        <taxon>Embryophyta</taxon>
        <taxon>Tracheophyta</taxon>
        <taxon>Spermatophyta</taxon>
        <taxon>Magnoliopsida</taxon>
        <taxon>Liliopsida</taxon>
        <taxon>Poales</taxon>
        <taxon>Poaceae</taxon>
        <taxon>PACMAD clade</taxon>
        <taxon>Chloridoideae</taxon>
        <taxon>Cynodonteae</taxon>
        <taxon>Eleusininae</taxon>
        <taxon>Eleusine</taxon>
    </lineage>
</organism>
<evidence type="ECO:0000313" key="2">
    <source>
        <dbReference type="Proteomes" id="UP001054889"/>
    </source>
</evidence>
<evidence type="ECO:0000313" key="1">
    <source>
        <dbReference type="EMBL" id="GJM86881.1"/>
    </source>
</evidence>
<protein>
    <submittedName>
        <fullName evidence="1">Uncharacterized protein</fullName>
    </submittedName>
</protein>
<sequence length="170" mass="17921">MSRVGAEHVTPGAASLSAYRNRGILAVSANPRRVASASGRRTAILGGGDKSPHHSSLIASRHAIRHFGMPNSLRLLHRMVWPSVLCPLLLMPATVPSNSQLLLVVSSPAPSNPHAHAALSSPALLQVSSPATSIAATRYCFPSTSSFAFASDLEQLWHFFIASLQVGAIV</sequence>
<dbReference type="EMBL" id="BQKI01000001">
    <property type="protein sequence ID" value="GJM86881.1"/>
    <property type="molecule type" value="Genomic_DNA"/>
</dbReference>
<gene>
    <name evidence="1" type="primary">ga02780</name>
    <name evidence="1" type="ORF">PR202_ga02780</name>
</gene>
<dbReference type="Proteomes" id="UP001054889">
    <property type="component" value="Unassembled WGS sequence"/>
</dbReference>
<keyword evidence="2" id="KW-1185">Reference proteome</keyword>
<dbReference type="AlphaFoldDB" id="A0AAV5BKE4"/>
<comment type="caution">
    <text evidence="1">The sequence shown here is derived from an EMBL/GenBank/DDBJ whole genome shotgun (WGS) entry which is preliminary data.</text>
</comment>
<accession>A0AAV5BKE4</accession>
<reference evidence="1" key="2">
    <citation type="submission" date="2021-12" db="EMBL/GenBank/DDBJ databases">
        <title>Resequencing data analysis of finger millet.</title>
        <authorList>
            <person name="Hatakeyama M."/>
            <person name="Aluri S."/>
            <person name="Balachadran M.T."/>
            <person name="Sivarajan S.R."/>
            <person name="Poveda L."/>
            <person name="Shimizu-Inatsugi R."/>
            <person name="Schlapbach R."/>
            <person name="Sreeman S.M."/>
            <person name="Shimizu K.K."/>
        </authorList>
    </citation>
    <scope>NUCLEOTIDE SEQUENCE</scope>
</reference>